<dbReference type="PANTHER" id="PTHR23318">
    <property type="entry name" value="ATP SYNTHASE GAMMA-RELATED"/>
    <property type="match status" value="1"/>
</dbReference>
<sequence length="489" mass="58413">MCQIIKNIVTVAEHELLQMILSDQNYLFIFGALEYDYEMNRKNFVSHRQFLEKDLQFLQVVQIKNKERLKTIHFIYRLQYLCDCGLAYYIDDYQSMFIKIVLNCYADLFKYIESSKDFLIEVIDQFRNFNFLALRFLIEICQVFKEFPDLNKLVIYQKLSEYGLYDIIEDYINDSLKGFEKQKAKLKKLNLKISDDIFTKIPNMILELLIVCLQHFPKNFRQYLISEHQQVLKYPLFNNIVDNSFQSELYMEILKLLIENNSDEQNKTIDFFLFQFYPKIASQISNISTNEYKQQFLEITLGLVRTLKPQIKETVSQNKVIQKFGFILQENQKMLQIKCLQIIKLLCLFRDEDINNEIIMILPNLINVILSYKGLRENLLFSQQLEIIKIIYEGLSQKLITSLEDELKKRENHINYKRIFDIFKNLKNNCNQQTSPQNQIQPRYNVIGDEIDLFKSVQAHNTNHIIKAQKKLIDKEKELDQISKKIKID</sequence>
<feature type="domain" description="Serine/threonine-protein phosphatase 4 regulatory subunit 3-like central" evidence="3">
    <location>
        <begin position="1"/>
        <end position="432"/>
    </location>
</feature>
<dbReference type="Proteomes" id="UP000692954">
    <property type="component" value="Unassembled WGS sequence"/>
</dbReference>
<dbReference type="EMBL" id="CAJJDN010000036">
    <property type="protein sequence ID" value="CAD8077761.1"/>
    <property type="molecule type" value="Genomic_DNA"/>
</dbReference>
<dbReference type="AlphaFoldDB" id="A0A8S1MH84"/>
<name>A0A8S1MH84_9CILI</name>
<dbReference type="GO" id="GO:0030289">
    <property type="term" value="C:protein phosphatase 4 complex"/>
    <property type="evidence" value="ECO:0007669"/>
    <property type="project" value="TreeGrafter"/>
</dbReference>
<reference evidence="4" key="1">
    <citation type="submission" date="2021-01" db="EMBL/GenBank/DDBJ databases">
        <authorList>
            <consortium name="Genoscope - CEA"/>
            <person name="William W."/>
        </authorList>
    </citation>
    <scope>NUCLEOTIDE SEQUENCE</scope>
</reference>
<protein>
    <recommendedName>
        <fullName evidence="3">Serine/threonine-protein phosphatase 4 regulatory subunit 3-like central domain-containing protein</fullName>
    </recommendedName>
</protein>
<dbReference type="OrthoDB" id="313529at2759"/>
<evidence type="ECO:0000259" key="3">
    <source>
        <dbReference type="Pfam" id="PF04802"/>
    </source>
</evidence>
<keyword evidence="2" id="KW-0539">Nucleus</keyword>
<organism evidence="4 5">
    <name type="scientific">Paramecium sonneborni</name>
    <dbReference type="NCBI Taxonomy" id="65129"/>
    <lineage>
        <taxon>Eukaryota</taxon>
        <taxon>Sar</taxon>
        <taxon>Alveolata</taxon>
        <taxon>Ciliophora</taxon>
        <taxon>Intramacronucleata</taxon>
        <taxon>Oligohymenophorea</taxon>
        <taxon>Peniculida</taxon>
        <taxon>Parameciidae</taxon>
        <taxon>Paramecium</taxon>
    </lineage>
</organism>
<dbReference type="GO" id="GO:0005654">
    <property type="term" value="C:nucleoplasm"/>
    <property type="evidence" value="ECO:0007669"/>
    <property type="project" value="TreeGrafter"/>
</dbReference>
<comment type="caution">
    <text evidence="4">The sequence shown here is derived from an EMBL/GenBank/DDBJ whole genome shotgun (WGS) entry which is preliminary data.</text>
</comment>
<dbReference type="PANTHER" id="PTHR23318:SF0">
    <property type="entry name" value="SERINE_THREONINE-PROTEIN PHOSPHATASE 4 REGULATORY SUBUNIT 3"/>
    <property type="match status" value="1"/>
</dbReference>
<dbReference type="GO" id="GO:0072542">
    <property type="term" value="F:protein phosphatase activator activity"/>
    <property type="evidence" value="ECO:0007669"/>
    <property type="project" value="TreeGrafter"/>
</dbReference>
<evidence type="ECO:0000256" key="1">
    <source>
        <dbReference type="ARBA" id="ARBA00004123"/>
    </source>
</evidence>
<evidence type="ECO:0000256" key="2">
    <source>
        <dbReference type="ARBA" id="ARBA00023242"/>
    </source>
</evidence>
<dbReference type="InterPro" id="IPR051137">
    <property type="entry name" value="PP4R3-like"/>
</dbReference>
<evidence type="ECO:0000313" key="4">
    <source>
        <dbReference type="EMBL" id="CAD8077761.1"/>
    </source>
</evidence>
<gene>
    <name evidence="4" type="ORF">PSON_ATCC_30995.1.T0360294</name>
</gene>
<dbReference type="Pfam" id="PF04802">
    <property type="entry name" value="PP4R3"/>
    <property type="match status" value="1"/>
</dbReference>
<dbReference type="InterPro" id="IPR006887">
    <property type="entry name" value="P4R3-like_central_dom"/>
</dbReference>
<accession>A0A8S1MH84</accession>
<keyword evidence="5" id="KW-1185">Reference proteome</keyword>
<evidence type="ECO:0000313" key="5">
    <source>
        <dbReference type="Proteomes" id="UP000692954"/>
    </source>
</evidence>
<proteinExistence type="predicted"/>
<comment type="subcellular location">
    <subcellularLocation>
        <location evidence="1">Nucleus</location>
    </subcellularLocation>
</comment>